<feature type="transmembrane region" description="Helical" evidence="1">
    <location>
        <begin position="205"/>
        <end position="228"/>
    </location>
</feature>
<feature type="domain" description="DUF418" evidence="2">
    <location>
        <begin position="227"/>
        <end position="386"/>
    </location>
</feature>
<feature type="transmembrane region" description="Helical" evidence="1">
    <location>
        <begin position="21"/>
        <end position="41"/>
    </location>
</feature>
<accession>A0A0S2DN13</accession>
<feature type="transmembrane region" description="Helical" evidence="1">
    <location>
        <begin position="56"/>
        <end position="82"/>
    </location>
</feature>
<feature type="transmembrane region" description="Helical" evidence="1">
    <location>
        <begin position="249"/>
        <end position="269"/>
    </location>
</feature>
<feature type="transmembrane region" description="Helical" evidence="1">
    <location>
        <begin position="103"/>
        <end position="127"/>
    </location>
</feature>
<dbReference type="Pfam" id="PF04235">
    <property type="entry name" value="DUF418"/>
    <property type="match status" value="1"/>
</dbReference>
<gene>
    <name evidence="3" type="ORF">GLE_4583</name>
</gene>
<dbReference type="InterPro" id="IPR007349">
    <property type="entry name" value="DUF418"/>
</dbReference>
<protein>
    <submittedName>
        <fullName evidence="3">Membrane/transport protein</fullName>
    </submittedName>
</protein>
<feature type="transmembrane region" description="Helical" evidence="1">
    <location>
        <begin position="275"/>
        <end position="301"/>
    </location>
</feature>
<dbReference type="PANTHER" id="PTHR30590">
    <property type="entry name" value="INNER MEMBRANE PROTEIN"/>
    <property type="match status" value="1"/>
</dbReference>
<feature type="transmembrane region" description="Helical" evidence="1">
    <location>
        <begin position="147"/>
        <end position="168"/>
    </location>
</feature>
<dbReference type="PATRIC" id="fig|69.6.peg.4519"/>
<feature type="transmembrane region" description="Helical" evidence="1">
    <location>
        <begin position="344"/>
        <end position="363"/>
    </location>
</feature>
<dbReference type="PANTHER" id="PTHR30590:SF2">
    <property type="entry name" value="INNER MEMBRANE PROTEIN"/>
    <property type="match status" value="1"/>
</dbReference>
<proteinExistence type="predicted"/>
<dbReference type="Proteomes" id="UP000061569">
    <property type="component" value="Chromosome"/>
</dbReference>
<dbReference type="AlphaFoldDB" id="A0A0S2DN13"/>
<dbReference type="EMBL" id="CP013140">
    <property type="protein sequence ID" value="ALN59924.1"/>
    <property type="molecule type" value="Genomic_DNA"/>
</dbReference>
<reference evidence="3 4" key="1">
    <citation type="submission" date="2015-11" db="EMBL/GenBank/DDBJ databases">
        <title>Genome sequences of Lysobacter enzymogenes strain C3 and Lysobacter antibioticus ATCC 29479.</title>
        <authorList>
            <person name="Kobayashi D.Y."/>
        </authorList>
    </citation>
    <scope>NUCLEOTIDE SEQUENCE [LARGE SCALE GENOMIC DNA]</scope>
    <source>
        <strain evidence="3 4">C3</strain>
    </source>
</reference>
<keyword evidence="1" id="KW-1133">Transmembrane helix</keyword>
<evidence type="ECO:0000313" key="3">
    <source>
        <dbReference type="EMBL" id="ALN59924.1"/>
    </source>
</evidence>
<keyword evidence="1" id="KW-0812">Transmembrane</keyword>
<keyword evidence="1" id="KW-0472">Membrane</keyword>
<name>A0A0S2DN13_LYSEN</name>
<evidence type="ECO:0000313" key="4">
    <source>
        <dbReference type="Proteomes" id="UP000061569"/>
    </source>
</evidence>
<dbReference type="InterPro" id="IPR052529">
    <property type="entry name" value="Bact_Transport_Assoc"/>
</dbReference>
<evidence type="ECO:0000256" key="1">
    <source>
        <dbReference type="SAM" id="Phobius"/>
    </source>
</evidence>
<dbReference type="KEGG" id="lez:GLE_4583"/>
<evidence type="ECO:0000259" key="2">
    <source>
        <dbReference type="Pfam" id="PF04235"/>
    </source>
</evidence>
<dbReference type="STRING" id="69.GLE_4583"/>
<dbReference type="OrthoDB" id="9807744at2"/>
<sequence length="396" mass="41898">MHPPVSAVRAARIEHLDALRGLALLGIALVNVGVFASPWWGLGVPDPAFSAPLDRIVAALVATLFEMKFYLLFSFLFGYSFSLQQAAAARAGQAFAPRMGRRLLGLWLIGALHAALLFHGDILTTYALMGALLLGLSRAGETAQLRIAHGLIVATALAWAALGALAWLQPAPAADAAAQAQAVLRGFTGAPAGVLAARADALTSAWPILLALQAPCALAMFLYGHAAGRRSLAARLDDYRPLLRRLRRVGFAVGLPAALALGTIEAWPASEPVQLWVLALSLLTAPLLSLAYAALALPWFAGGGARIADRLAPAGRMALSNYLLQSAAMALLFTGYGLGWMGRISPATTLAIVLTLFAAQLWLSRAWLRRFAYGPVEWLLRAATIGAWPRMGKAAY</sequence>
<organism evidence="3 4">
    <name type="scientific">Lysobacter enzymogenes</name>
    <dbReference type="NCBI Taxonomy" id="69"/>
    <lineage>
        <taxon>Bacteria</taxon>
        <taxon>Pseudomonadati</taxon>
        <taxon>Pseudomonadota</taxon>
        <taxon>Gammaproteobacteria</taxon>
        <taxon>Lysobacterales</taxon>
        <taxon>Lysobacteraceae</taxon>
        <taxon>Lysobacter</taxon>
    </lineage>
</organism>
<feature type="transmembrane region" description="Helical" evidence="1">
    <location>
        <begin position="322"/>
        <end position="338"/>
    </location>
</feature>